<keyword evidence="4" id="KW-0238">DNA-binding</keyword>
<dbReference type="PANTHER" id="PTHR43133:SF8">
    <property type="entry name" value="RNA POLYMERASE SIGMA FACTOR HI_1459-RELATED"/>
    <property type="match status" value="1"/>
</dbReference>
<dbReference type="InterPro" id="IPR007627">
    <property type="entry name" value="RNA_pol_sigma70_r2"/>
</dbReference>
<dbReference type="EMBL" id="JBHRTS010000004">
    <property type="protein sequence ID" value="MFC3194553.1"/>
    <property type="molecule type" value="Genomic_DNA"/>
</dbReference>
<dbReference type="InterPro" id="IPR039425">
    <property type="entry name" value="RNA_pol_sigma-70-like"/>
</dbReference>
<keyword evidence="9" id="KW-1185">Reference proteome</keyword>
<evidence type="ECO:0000256" key="1">
    <source>
        <dbReference type="ARBA" id="ARBA00010641"/>
    </source>
</evidence>
<name>A0ABV7J8T2_9GAMM</name>
<organism evidence="8 9">
    <name type="scientific">Marinicella sediminis</name>
    <dbReference type="NCBI Taxonomy" id="1792834"/>
    <lineage>
        <taxon>Bacteria</taxon>
        <taxon>Pseudomonadati</taxon>
        <taxon>Pseudomonadota</taxon>
        <taxon>Gammaproteobacteria</taxon>
        <taxon>Lysobacterales</taxon>
        <taxon>Marinicellaceae</taxon>
        <taxon>Marinicella</taxon>
    </lineage>
</organism>
<dbReference type="Pfam" id="PF04542">
    <property type="entry name" value="Sigma70_r2"/>
    <property type="match status" value="1"/>
</dbReference>
<feature type="domain" description="RNA polymerase sigma-70 region 2" evidence="6">
    <location>
        <begin position="25"/>
        <end position="78"/>
    </location>
</feature>
<dbReference type="InterPro" id="IPR036388">
    <property type="entry name" value="WH-like_DNA-bd_sf"/>
</dbReference>
<comment type="caution">
    <text evidence="8">The sequence shown here is derived from an EMBL/GenBank/DDBJ whole genome shotgun (WGS) entry which is preliminary data.</text>
</comment>
<dbReference type="Proteomes" id="UP001595533">
    <property type="component" value="Unassembled WGS sequence"/>
</dbReference>
<reference evidence="9" key="1">
    <citation type="journal article" date="2019" name="Int. J. Syst. Evol. Microbiol.">
        <title>The Global Catalogue of Microorganisms (GCM) 10K type strain sequencing project: providing services to taxonomists for standard genome sequencing and annotation.</title>
        <authorList>
            <consortium name="The Broad Institute Genomics Platform"/>
            <consortium name="The Broad Institute Genome Sequencing Center for Infectious Disease"/>
            <person name="Wu L."/>
            <person name="Ma J."/>
        </authorList>
    </citation>
    <scope>NUCLEOTIDE SEQUENCE [LARGE SCALE GENOMIC DNA]</scope>
    <source>
        <strain evidence="9">KCTC 42953</strain>
    </source>
</reference>
<evidence type="ECO:0000313" key="8">
    <source>
        <dbReference type="EMBL" id="MFC3194553.1"/>
    </source>
</evidence>
<feature type="domain" description="RNA polymerase sigma factor 70 region 4 type 2" evidence="7">
    <location>
        <begin position="115"/>
        <end position="164"/>
    </location>
</feature>
<dbReference type="NCBIfam" id="TIGR02937">
    <property type="entry name" value="sigma70-ECF"/>
    <property type="match status" value="1"/>
</dbReference>
<accession>A0ABV7J8T2</accession>
<evidence type="ECO:0000256" key="4">
    <source>
        <dbReference type="ARBA" id="ARBA00023125"/>
    </source>
</evidence>
<dbReference type="InterPro" id="IPR013324">
    <property type="entry name" value="RNA_pol_sigma_r3/r4-like"/>
</dbReference>
<protein>
    <submittedName>
        <fullName evidence="8">RNA polymerase sigma factor</fullName>
    </submittedName>
</protein>
<evidence type="ECO:0000259" key="6">
    <source>
        <dbReference type="Pfam" id="PF04542"/>
    </source>
</evidence>
<dbReference type="InterPro" id="IPR013325">
    <property type="entry name" value="RNA_pol_sigma_r2"/>
</dbReference>
<evidence type="ECO:0000256" key="5">
    <source>
        <dbReference type="ARBA" id="ARBA00023163"/>
    </source>
</evidence>
<dbReference type="InterPro" id="IPR014284">
    <property type="entry name" value="RNA_pol_sigma-70_dom"/>
</dbReference>
<evidence type="ECO:0000313" key="9">
    <source>
        <dbReference type="Proteomes" id="UP001595533"/>
    </source>
</evidence>
<keyword evidence="5" id="KW-0804">Transcription</keyword>
<proteinExistence type="inferred from homology"/>
<dbReference type="SUPFAM" id="SSF88946">
    <property type="entry name" value="Sigma2 domain of RNA polymerase sigma factors"/>
    <property type="match status" value="1"/>
</dbReference>
<dbReference type="Gene3D" id="1.10.10.10">
    <property type="entry name" value="Winged helix-like DNA-binding domain superfamily/Winged helix DNA-binding domain"/>
    <property type="match status" value="1"/>
</dbReference>
<dbReference type="SUPFAM" id="SSF88659">
    <property type="entry name" value="Sigma3 and sigma4 domains of RNA polymerase sigma factors"/>
    <property type="match status" value="1"/>
</dbReference>
<dbReference type="Pfam" id="PF08281">
    <property type="entry name" value="Sigma70_r4_2"/>
    <property type="match status" value="1"/>
</dbReference>
<comment type="similarity">
    <text evidence="1">Belongs to the sigma-70 factor family. ECF subfamily.</text>
</comment>
<evidence type="ECO:0000256" key="3">
    <source>
        <dbReference type="ARBA" id="ARBA00023082"/>
    </source>
</evidence>
<dbReference type="Gene3D" id="1.10.1740.10">
    <property type="match status" value="1"/>
</dbReference>
<gene>
    <name evidence="8" type="ORF">ACFODZ_09925</name>
</gene>
<dbReference type="RefSeq" id="WP_077411259.1">
    <property type="nucleotide sequence ID" value="NZ_JBHRTS010000004.1"/>
</dbReference>
<evidence type="ECO:0000256" key="2">
    <source>
        <dbReference type="ARBA" id="ARBA00023015"/>
    </source>
</evidence>
<evidence type="ECO:0000259" key="7">
    <source>
        <dbReference type="Pfam" id="PF08281"/>
    </source>
</evidence>
<keyword evidence="3" id="KW-0731">Sigma factor</keyword>
<dbReference type="PANTHER" id="PTHR43133">
    <property type="entry name" value="RNA POLYMERASE ECF-TYPE SIGMA FACTO"/>
    <property type="match status" value="1"/>
</dbReference>
<sequence>MNRHQLQAIFLQHRHLIEQAVNSKNIRISGVTADDVIQETSIRIFNVIKSDRQIDNMSSYIYRTVANVIVDLARKNNKHQEHEWIVDATEDHSEWQLDDQNPADELAGEELHKTISAAIESLPESRRIAVKMRLQGYTIAEMSELTGWPYYKAENLSKRSMKALRDQLKKSGVDYEIN</sequence>
<keyword evidence="2" id="KW-0805">Transcription regulation</keyword>
<dbReference type="InterPro" id="IPR013249">
    <property type="entry name" value="RNA_pol_sigma70_r4_t2"/>
</dbReference>